<evidence type="ECO:0000256" key="1">
    <source>
        <dbReference type="SAM" id="Phobius"/>
    </source>
</evidence>
<keyword evidence="1" id="KW-1133">Transmembrane helix</keyword>
<evidence type="ECO:0000313" key="4">
    <source>
        <dbReference type="Proteomes" id="UP000269375"/>
    </source>
</evidence>
<feature type="transmembrane region" description="Helical" evidence="1">
    <location>
        <begin position="44"/>
        <end position="64"/>
    </location>
</feature>
<evidence type="ECO:0000313" key="3">
    <source>
        <dbReference type="EMBL" id="TDX91584.1"/>
    </source>
</evidence>
<dbReference type="EMBL" id="RJTX01000004">
    <property type="protein sequence ID" value="ROH96012.1"/>
    <property type="molecule type" value="Genomic_DNA"/>
</dbReference>
<name>A0A3N0VT69_9FLAO</name>
<sequence>MKEEDQNIFEKSTEVIGGFQIFLSPFLIAVIIAAIIYFTNPNTITLIIAVVITILGIILGIKLASKIYKSKEGTIHFVSRTAATPEIDELNKKEKKHDPR</sequence>
<dbReference type="EMBL" id="SOQW01000003">
    <property type="protein sequence ID" value="TDX91584.1"/>
    <property type="molecule type" value="Genomic_DNA"/>
</dbReference>
<evidence type="ECO:0000313" key="5">
    <source>
        <dbReference type="Proteomes" id="UP000295709"/>
    </source>
</evidence>
<evidence type="ECO:0000313" key="2">
    <source>
        <dbReference type="EMBL" id="ROH96012.1"/>
    </source>
</evidence>
<comment type="caution">
    <text evidence="2">The sequence shown here is derived from an EMBL/GenBank/DDBJ whole genome shotgun (WGS) entry which is preliminary data.</text>
</comment>
<protein>
    <submittedName>
        <fullName evidence="2">Uncharacterized protein</fullName>
    </submittedName>
</protein>
<gene>
    <name evidence="3" type="ORF">BCF50_2722</name>
    <name evidence="2" type="ORF">EGI05_15975</name>
</gene>
<reference evidence="3 5" key="2">
    <citation type="submission" date="2019-03" db="EMBL/GenBank/DDBJ databases">
        <title>Genomic Encyclopedia of Archaeal and Bacterial Type Strains, Phase II (KMG-II): from individual species to whole genera.</title>
        <authorList>
            <person name="Goeker M."/>
        </authorList>
    </citation>
    <scope>NUCLEOTIDE SEQUENCE [LARGE SCALE GENOMIC DNA]</scope>
    <source>
        <strain evidence="3 5">DSM 15235</strain>
    </source>
</reference>
<accession>A0A3N0VT69</accession>
<keyword evidence="1" id="KW-0812">Transmembrane</keyword>
<feature type="transmembrane region" description="Helical" evidence="1">
    <location>
        <begin position="21"/>
        <end position="38"/>
    </location>
</feature>
<dbReference type="Proteomes" id="UP000269375">
    <property type="component" value="Unassembled WGS sequence"/>
</dbReference>
<dbReference type="Proteomes" id="UP000295709">
    <property type="component" value="Unassembled WGS sequence"/>
</dbReference>
<dbReference type="OrthoDB" id="1263284at2"/>
<dbReference type="RefSeq" id="WP_123264024.1">
    <property type="nucleotide sequence ID" value="NZ_RJTX01000004.1"/>
</dbReference>
<proteinExistence type="predicted"/>
<reference evidence="2 4" key="1">
    <citation type="submission" date="2018-11" db="EMBL/GenBank/DDBJ databases">
        <title>Proposal to divide the Flavobacteriaceae and reorganize its genera based on Amino Acid Identity values calculated from whole genome sequences.</title>
        <authorList>
            <person name="Nicholson A.C."/>
            <person name="Gulvik C.A."/>
            <person name="Whitney A.M."/>
            <person name="Humrighouse B.W."/>
            <person name="Bell M."/>
            <person name="Holmes B."/>
            <person name="Steigerwalt A."/>
            <person name="Villarma A."/>
            <person name="Sheth M."/>
            <person name="Batra D."/>
            <person name="Pryor J."/>
            <person name="Bernardet J.-F."/>
            <person name="Hugo C."/>
            <person name="Kampfer P."/>
            <person name="Newman J."/>
            <person name="Mcquiston J.R."/>
        </authorList>
    </citation>
    <scope>NUCLEOTIDE SEQUENCE [LARGE SCALE GENOMIC DNA]</scope>
    <source>
        <strain evidence="2 4">DSM 15235</strain>
    </source>
</reference>
<organism evidence="2 4">
    <name type="scientific">Chryseobacterium daecheongense</name>
    <dbReference type="NCBI Taxonomy" id="192389"/>
    <lineage>
        <taxon>Bacteria</taxon>
        <taxon>Pseudomonadati</taxon>
        <taxon>Bacteroidota</taxon>
        <taxon>Flavobacteriia</taxon>
        <taxon>Flavobacteriales</taxon>
        <taxon>Weeksellaceae</taxon>
        <taxon>Chryseobacterium group</taxon>
        <taxon>Chryseobacterium</taxon>
    </lineage>
</organism>
<keyword evidence="1" id="KW-0472">Membrane</keyword>
<dbReference type="AlphaFoldDB" id="A0A3N0VT69"/>
<keyword evidence="5" id="KW-1185">Reference proteome</keyword>